<evidence type="ECO:0000256" key="3">
    <source>
        <dbReference type="ARBA" id="ARBA00022827"/>
    </source>
</evidence>
<dbReference type="InterPro" id="IPR004113">
    <property type="entry name" value="FAD-bd_oxidored_4_C"/>
</dbReference>
<organism evidence="6">
    <name type="scientific">Halalkalibacterium halodurans</name>
    <name type="common">Bacillus halodurans</name>
    <dbReference type="NCBI Taxonomy" id="86665"/>
    <lineage>
        <taxon>Bacteria</taxon>
        <taxon>Bacillati</taxon>
        <taxon>Bacillota</taxon>
        <taxon>Bacilli</taxon>
        <taxon>Bacillales</taxon>
        <taxon>Bacillaceae</taxon>
        <taxon>Halalkalibacterium (ex Joshi et al. 2022)</taxon>
    </lineage>
</organism>
<name>A0A0M0KKU8_ALKHA</name>
<evidence type="ECO:0000259" key="5">
    <source>
        <dbReference type="PROSITE" id="PS51387"/>
    </source>
</evidence>
<keyword evidence="4" id="KW-0560">Oxidoreductase</keyword>
<dbReference type="InterPro" id="IPR016166">
    <property type="entry name" value="FAD-bd_PCMH"/>
</dbReference>
<dbReference type="PANTHER" id="PTHR11748:SF103">
    <property type="entry name" value="GLYCOLATE OXIDASE SUBUNIT GLCE"/>
    <property type="match status" value="1"/>
</dbReference>
<proteinExistence type="predicted"/>
<sequence>MIVSNAHAKLVKQLNNSQVVQRDRMNDPYGNTGLLEIIPTTERELADVLTLASEEEHLVTVEGAGTKRGFAGTLLETEWVVSLQQFTGIVDHSIGDMTVTVKAGTPLRKLQKELAIFKQALPFDMPCDEAATIGGMIATNESGPKRLRHGAARDHVIGLRVVYPDGRIIRTGGKVVKNVAGYDMNKLFIGSMGTLGVMTEVTLKLRPLPKDERVIIAFFNENQLTLIEDVVASLLDSYMEPVALEIMNSTWTEAVTGEVALGLLISFEDIPSSVHYQEQYVLSQLPKGTNAAIFQREDANRFWDQWRKRESSQTLDQSNQQTAVKLKVAVKNFDLFSVLQECKRLTVLYHVSTSFHGGVGHGLGVIILTGDEQDICLAIADLRQVIAGASGHLVLTHAPLTIRQTVDVWGEPPAYMELLQGIKQAIDPQRILNRTRFVGGI</sequence>
<keyword evidence="2" id="KW-0285">Flavoprotein</keyword>
<evidence type="ECO:0000313" key="6">
    <source>
        <dbReference type="EMBL" id="KOO39008.1"/>
    </source>
</evidence>
<dbReference type="InterPro" id="IPR036318">
    <property type="entry name" value="FAD-bd_PCMH-like_sf"/>
</dbReference>
<dbReference type="PROSITE" id="PS51387">
    <property type="entry name" value="FAD_PCMH"/>
    <property type="match status" value="1"/>
</dbReference>
<dbReference type="SUPFAM" id="SSF56176">
    <property type="entry name" value="FAD-binding/transporter-associated domain-like"/>
    <property type="match status" value="1"/>
</dbReference>
<evidence type="ECO:0000256" key="1">
    <source>
        <dbReference type="ARBA" id="ARBA00001974"/>
    </source>
</evidence>
<dbReference type="EMBL" id="LILD01000001">
    <property type="protein sequence ID" value="KOO39008.1"/>
    <property type="molecule type" value="Genomic_DNA"/>
</dbReference>
<comment type="caution">
    <text evidence="6">The sequence shown here is derived from an EMBL/GenBank/DDBJ whole genome shotgun (WGS) entry which is preliminary data.</text>
</comment>
<dbReference type="InterPro" id="IPR016169">
    <property type="entry name" value="FAD-bd_PCMH_sub2"/>
</dbReference>
<dbReference type="GO" id="GO:0071949">
    <property type="term" value="F:FAD binding"/>
    <property type="evidence" value="ECO:0007669"/>
    <property type="project" value="InterPro"/>
</dbReference>
<dbReference type="InterPro" id="IPR016164">
    <property type="entry name" value="FAD-linked_Oxase-like_C"/>
</dbReference>
<gene>
    <name evidence="6" type="ORF">AMD02_09125</name>
</gene>
<reference evidence="6" key="1">
    <citation type="submission" date="2015-08" db="EMBL/GenBank/DDBJ databases">
        <title>Complete DNA Sequence of Pseudomonas syringae pv. actinidiae, the Causal Agent of Kiwifruit Canker Disease.</title>
        <authorList>
            <person name="Rikkerink E.H.A."/>
            <person name="Fineran P.C."/>
        </authorList>
    </citation>
    <scope>NUCLEOTIDE SEQUENCE</scope>
    <source>
        <strain evidence="6">DSM 13666</strain>
    </source>
</reference>
<dbReference type="GO" id="GO:0016491">
    <property type="term" value="F:oxidoreductase activity"/>
    <property type="evidence" value="ECO:0007669"/>
    <property type="project" value="UniProtKB-KW"/>
</dbReference>
<dbReference type="AlphaFoldDB" id="A0A0M0KKU8"/>
<evidence type="ECO:0000256" key="4">
    <source>
        <dbReference type="ARBA" id="ARBA00023002"/>
    </source>
</evidence>
<accession>A0A0M0KKU8</accession>
<protein>
    <recommendedName>
        <fullName evidence="5">FAD-binding PCMH-type domain-containing protein</fullName>
    </recommendedName>
</protein>
<dbReference type="Pfam" id="PF02913">
    <property type="entry name" value="FAD-oxidase_C"/>
    <property type="match status" value="1"/>
</dbReference>
<dbReference type="Gene3D" id="3.30.465.10">
    <property type="match status" value="1"/>
</dbReference>
<comment type="cofactor">
    <cofactor evidence="1">
        <name>FAD</name>
        <dbReference type="ChEBI" id="CHEBI:57692"/>
    </cofactor>
</comment>
<dbReference type="PANTHER" id="PTHR11748">
    <property type="entry name" value="D-LACTATE DEHYDROGENASE"/>
    <property type="match status" value="1"/>
</dbReference>
<evidence type="ECO:0000256" key="2">
    <source>
        <dbReference type="ARBA" id="ARBA00022630"/>
    </source>
</evidence>
<dbReference type="PATRIC" id="fig|136160.3.peg.2177"/>
<dbReference type="RefSeq" id="WP_053431094.1">
    <property type="nucleotide sequence ID" value="NZ_CP040441.1"/>
</dbReference>
<keyword evidence="3" id="KW-0274">FAD</keyword>
<feature type="domain" description="FAD-binding PCMH-type" evidence="5">
    <location>
        <begin position="29"/>
        <end position="208"/>
    </location>
</feature>
<dbReference type="SUPFAM" id="SSF55103">
    <property type="entry name" value="FAD-linked oxidases, C-terminal domain"/>
    <property type="match status" value="1"/>
</dbReference>
<dbReference type="Pfam" id="PF01565">
    <property type="entry name" value="FAD_binding_4"/>
    <property type="match status" value="1"/>
</dbReference>
<dbReference type="InterPro" id="IPR006094">
    <property type="entry name" value="Oxid_FAD_bind_N"/>
</dbReference>
<dbReference type="GeneID" id="87597688"/>